<dbReference type="PANTHER" id="PTHR30055">
    <property type="entry name" value="HTH-TYPE TRANSCRIPTIONAL REGULATOR RUTR"/>
    <property type="match status" value="1"/>
</dbReference>
<protein>
    <submittedName>
        <fullName evidence="4">TetR family transcriptional regulator</fullName>
    </submittedName>
</protein>
<evidence type="ECO:0000313" key="5">
    <source>
        <dbReference type="Proteomes" id="UP000661193"/>
    </source>
</evidence>
<dbReference type="InterPro" id="IPR050109">
    <property type="entry name" value="HTH-type_TetR-like_transc_reg"/>
</dbReference>
<dbReference type="PANTHER" id="PTHR30055:SF209">
    <property type="entry name" value="POSSIBLE TRANSCRIPTIONAL REGULATORY PROTEIN (PROBABLY TETR-FAMILY)"/>
    <property type="match status" value="1"/>
</dbReference>
<dbReference type="Gene3D" id="1.10.357.10">
    <property type="entry name" value="Tetracycline Repressor, domain 2"/>
    <property type="match status" value="1"/>
</dbReference>
<reference evidence="4 5" key="1">
    <citation type="submission" date="2021-01" db="EMBL/GenBank/DDBJ databases">
        <title>Genome sequencing of Micromonospora fiedleri MG-37.</title>
        <authorList>
            <person name="Moreland P.E.J."/>
            <person name="Stach J.E.M."/>
        </authorList>
    </citation>
    <scope>NUCLEOTIDE SEQUENCE [LARGE SCALE GENOMIC DNA]</scope>
    <source>
        <strain evidence="4 5">MG-37</strain>
    </source>
</reference>
<feature type="DNA-binding region" description="H-T-H motif" evidence="2">
    <location>
        <begin position="30"/>
        <end position="49"/>
    </location>
</feature>
<proteinExistence type="predicted"/>
<feature type="domain" description="HTH tetR-type" evidence="3">
    <location>
        <begin position="6"/>
        <end position="67"/>
    </location>
</feature>
<evidence type="ECO:0000313" key="4">
    <source>
        <dbReference type="EMBL" id="MBL6276559.1"/>
    </source>
</evidence>
<keyword evidence="5" id="KW-1185">Reference proteome</keyword>
<gene>
    <name evidence="4" type="ORF">JMF97_10325</name>
</gene>
<dbReference type="Pfam" id="PF00440">
    <property type="entry name" value="TetR_N"/>
    <property type="match status" value="1"/>
</dbReference>
<dbReference type="PROSITE" id="PS50977">
    <property type="entry name" value="HTH_TETR_2"/>
    <property type="match status" value="1"/>
</dbReference>
<dbReference type="InterPro" id="IPR001647">
    <property type="entry name" value="HTH_TetR"/>
</dbReference>
<dbReference type="SUPFAM" id="SSF46689">
    <property type="entry name" value="Homeodomain-like"/>
    <property type="match status" value="1"/>
</dbReference>
<keyword evidence="1 2" id="KW-0238">DNA-binding</keyword>
<dbReference type="RefSeq" id="WP_203221341.1">
    <property type="nucleotide sequence ID" value="NZ_JAETXL010000003.1"/>
</dbReference>
<sequence length="176" mass="19466">MRVDKARNRDMVLAAAARLFHEATHPDEVSMDAVAAAAGVGKGTIFRGFGDRRGLLLALYQEHIDRELTAPVAEETPAQTALELMTRTWRFKQRHRILTLALEREGFGSPYQNSGYTQLHAQLTDLVGQARGTDNAAFLAHALIAAVRSDLIEHLRNHPEIDAEAGLRELVYDVLG</sequence>
<dbReference type="InterPro" id="IPR009057">
    <property type="entry name" value="Homeodomain-like_sf"/>
</dbReference>
<organism evidence="4 5">
    <name type="scientific">Micromonospora fiedleri</name>
    <dbReference type="NCBI Taxonomy" id="1157498"/>
    <lineage>
        <taxon>Bacteria</taxon>
        <taxon>Bacillati</taxon>
        <taxon>Actinomycetota</taxon>
        <taxon>Actinomycetes</taxon>
        <taxon>Micromonosporales</taxon>
        <taxon>Micromonosporaceae</taxon>
        <taxon>Micromonospora</taxon>
    </lineage>
</organism>
<name>A0ABS1UJN4_9ACTN</name>
<evidence type="ECO:0000256" key="2">
    <source>
        <dbReference type="PROSITE-ProRule" id="PRU00335"/>
    </source>
</evidence>
<dbReference type="EMBL" id="JAETXL010000003">
    <property type="protein sequence ID" value="MBL6276559.1"/>
    <property type="molecule type" value="Genomic_DNA"/>
</dbReference>
<dbReference type="Proteomes" id="UP000661193">
    <property type="component" value="Unassembled WGS sequence"/>
</dbReference>
<evidence type="ECO:0000259" key="3">
    <source>
        <dbReference type="PROSITE" id="PS50977"/>
    </source>
</evidence>
<evidence type="ECO:0000256" key="1">
    <source>
        <dbReference type="ARBA" id="ARBA00023125"/>
    </source>
</evidence>
<comment type="caution">
    <text evidence="4">The sequence shown here is derived from an EMBL/GenBank/DDBJ whole genome shotgun (WGS) entry which is preliminary data.</text>
</comment>
<accession>A0ABS1UJN4</accession>